<keyword evidence="2" id="KW-1185">Reference proteome</keyword>
<gene>
    <name evidence="1" type="ORF">M0811_01400</name>
</gene>
<evidence type="ECO:0000313" key="2">
    <source>
        <dbReference type="Proteomes" id="UP001149090"/>
    </source>
</evidence>
<proteinExistence type="predicted"/>
<protein>
    <submittedName>
        <fullName evidence="1">Uncharacterized protein</fullName>
    </submittedName>
</protein>
<sequence>MFFYEKFQPKIEVIQKENEKKLQEQEKPFSIPQETTRNMLTSETIPKTLQMNLFIYVFKPQLIKSLEFVQKTQKEKSLFYSVLEDKKKQFNLIDKYSIWNSFSSSIKRNLNKKLLSGTSSNVINSSLVYLFGLSSSLFIQNPNLEFYSQNYENFKLKKLTQIISTDFKYSLKKFWFELIFQKPVSDLDSITQFIHEMKHKFNEGWNLAEKMERETMNQN</sequence>
<comment type="caution">
    <text evidence="1">The sequence shown here is derived from an EMBL/GenBank/DDBJ whole genome shotgun (WGS) entry which is preliminary data.</text>
</comment>
<dbReference type="EMBL" id="JAPDFW010000081">
    <property type="protein sequence ID" value="KAJ5072386.1"/>
    <property type="molecule type" value="Genomic_DNA"/>
</dbReference>
<dbReference type="AlphaFoldDB" id="A0A9Q0R9X5"/>
<name>A0A9Q0R9X5_ANAIG</name>
<dbReference type="Proteomes" id="UP001149090">
    <property type="component" value="Unassembled WGS sequence"/>
</dbReference>
<accession>A0A9Q0R9X5</accession>
<reference evidence="1" key="1">
    <citation type="submission" date="2022-10" db="EMBL/GenBank/DDBJ databases">
        <title>Novel sulphate-reducing endosymbionts in the free-living metamonad Anaeramoeba.</title>
        <authorList>
            <person name="Jerlstrom-Hultqvist J."/>
            <person name="Cepicka I."/>
            <person name="Gallot-Lavallee L."/>
            <person name="Salas-Leiva D."/>
            <person name="Curtis B.A."/>
            <person name="Zahonova K."/>
            <person name="Pipaliya S."/>
            <person name="Dacks J."/>
            <person name="Roger A.J."/>
        </authorList>
    </citation>
    <scope>NUCLEOTIDE SEQUENCE</scope>
    <source>
        <strain evidence="1">BMAN</strain>
    </source>
</reference>
<evidence type="ECO:0000313" key="1">
    <source>
        <dbReference type="EMBL" id="KAJ5072386.1"/>
    </source>
</evidence>
<organism evidence="1 2">
    <name type="scientific">Anaeramoeba ignava</name>
    <name type="common">Anaerobic marine amoeba</name>
    <dbReference type="NCBI Taxonomy" id="1746090"/>
    <lineage>
        <taxon>Eukaryota</taxon>
        <taxon>Metamonada</taxon>
        <taxon>Anaeramoebidae</taxon>
        <taxon>Anaeramoeba</taxon>
    </lineage>
</organism>